<organism evidence="1">
    <name type="scientific">OCS116 cluster bacterium</name>
    <dbReference type="NCBI Taxonomy" id="2030921"/>
    <lineage>
        <taxon>Bacteria</taxon>
        <taxon>Pseudomonadati</taxon>
        <taxon>Pseudomonadota</taxon>
        <taxon>Alphaproteobacteria</taxon>
        <taxon>OCS116 cluster</taxon>
    </lineage>
</organism>
<comment type="caution">
    <text evidence="1">The sequence shown here is derived from an EMBL/GenBank/DDBJ whole genome shotgun (WGS) entry which is preliminary data.</text>
</comment>
<accession>A0A2A4YXF7</accession>
<name>A0A2A4YXF7_9PROT</name>
<dbReference type="CDD" id="cd07821">
    <property type="entry name" value="PYR_PYL_RCAR_like"/>
    <property type="match status" value="1"/>
</dbReference>
<dbReference type="SUPFAM" id="SSF55961">
    <property type="entry name" value="Bet v1-like"/>
    <property type="match status" value="1"/>
</dbReference>
<gene>
    <name evidence="1" type="ORF">COB13_11560</name>
</gene>
<dbReference type="InterPro" id="IPR019587">
    <property type="entry name" value="Polyketide_cyclase/dehydratase"/>
</dbReference>
<dbReference type="AlphaFoldDB" id="A0A2A4YXF7"/>
<dbReference type="Gene3D" id="3.30.530.20">
    <property type="match status" value="1"/>
</dbReference>
<dbReference type="EMBL" id="NVUS01000015">
    <property type="protein sequence ID" value="PCI99543.1"/>
    <property type="molecule type" value="Genomic_DNA"/>
</dbReference>
<dbReference type="InterPro" id="IPR023393">
    <property type="entry name" value="START-like_dom_sf"/>
</dbReference>
<evidence type="ECO:0000313" key="1">
    <source>
        <dbReference type="EMBL" id="PCI99543.1"/>
    </source>
</evidence>
<reference key="1">
    <citation type="submission" date="2017-08" db="EMBL/GenBank/DDBJ databases">
        <title>A dynamic microbial community with high functional redundancy inhabits the cold, oxic subseafloor aquifer.</title>
        <authorList>
            <person name="Tully B.J."/>
            <person name="Wheat C.G."/>
            <person name="Glazer B.T."/>
            <person name="Huber J.A."/>
        </authorList>
    </citation>
    <scope>NUCLEOTIDE SEQUENCE [LARGE SCALE GENOMIC DNA]</scope>
</reference>
<evidence type="ECO:0008006" key="2">
    <source>
        <dbReference type="Google" id="ProtNLM"/>
    </source>
</evidence>
<proteinExistence type="predicted"/>
<dbReference type="Pfam" id="PF10604">
    <property type="entry name" value="Polyketide_cyc2"/>
    <property type="match status" value="1"/>
</dbReference>
<sequence length="157" mass="17683">MTIFSVEKIINAPKDKVWKLLADFENIDFFNDAINKSYLIDESKNGGLGATRHCDLSDGKNYLQERVLKWDEGEGMTIDIYATSMPIKSNIVRFEIEEFGDKTKARMIFDYEMKFGLLGKLMSKLGLTAFMRKQTNLVLDGLASKAETSAPLKVVAA</sequence>
<protein>
    <recommendedName>
        <fullName evidence="2">SRPBCC family protein</fullName>
    </recommendedName>
</protein>
<reference evidence="1" key="2">
    <citation type="journal article" date="2018" name="ISME J.">
        <title>A dynamic microbial community with high functional redundancy inhabits the cold, oxic subseafloor aquifer.</title>
        <authorList>
            <person name="Tully B.J."/>
            <person name="Wheat C.G."/>
            <person name="Glazer B.T."/>
            <person name="Huber J.A."/>
        </authorList>
    </citation>
    <scope>NUCLEOTIDE SEQUENCE</scope>
    <source>
        <strain evidence="1">NORP83</strain>
    </source>
</reference>